<evidence type="ECO:0000256" key="4">
    <source>
        <dbReference type="RuleBase" id="RU364074"/>
    </source>
</evidence>
<comment type="catalytic activity">
    <reaction evidence="4">
        <text>N(6)-[(R)-lipoyl]-L-lysyl-[protein] + pyruvate + H(+) = N(6)-[(R)-S(8)-acetyldihydrolipoyl]-L-lysyl-[protein] + CO2</text>
        <dbReference type="Rhea" id="RHEA:19189"/>
        <dbReference type="Rhea" id="RHEA-COMP:10474"/>
        <dbReference type="Rhea" id="RHEA-COMP:10478"/>
        <dbReference type="ChEBI" id="CHEBI:15361"/>
        <dbReference type="ChEBI" id="CHEBI:15378"/>
        <dbReference type="ChEBI" id="CHEBI:16526"/>
        <dbReference type="ChEBI" id="CHEBI:83099"/>
        <dbReference type="ChEBI" id="CHEBI:83111"/>
        <dbReference type="EC" id="1.2.4.1"/>
    </reaction>
</comment>
<dbReference type="PANTHER" id="PTHR11624:SF112">
    <property type="entry name" value="PYRUVATE DEHYDROGENASE E1 COMPONENT SUBUNIT BETA-1, MITOCHONDRIAL"/>
    <property type="match status" value="1"/>
</dbReference>
<reference evidence="5 6" key="1">
    <citation type="journal article" date="2024" name="G3 (Bethesda)">
        <title>Genome assembly of Hibiscus sabdariffa L. provides insights into metabolisms of medicinal natural products.</title>
        <authorList>
            <person name="Kim T."/>
        </authorList>
    </citation>
    <scope>NUCLEOTIDE SEQUENCE [LARGE SCALE GENOMIC DNA]</scope>
    <source>
        <strain evidence="5">TK-2024</strain>
        <tissue evidence="5">Old leaves</tissue>
    </source>
</reference>
<dbReference type="PANTHER" id="PTHR11624">
    <property type="entry name" value="DEHYDROGENASE RELATED"/>
    <property type="match status" value="1"/>
</dbReference>
<dbReference type="Gene3D" id="3.40.50.970">
    <property type="match status" value="1"/>
</dbReference>
<keyword evidence="4" id="KW-0670">Pyruvate</keyword>
<gene>
    <name evidence="5" type="ORF">V6N12_009927</name>
</gene>
<evidence type="ECO:0000313" key="6">
    <source>
        <dbReference type="Proteomes" id="UP001472677"/>
    </source>
</evidence>
<evidence type="ECO:0000313" key="5">
    <source>
        <dbReference type="EMBL" id="KAK8557701.1"/>
    </source>
</evidence>
<evidence type="ECO:0000256" key="3">
    <source>
        <dbReference type="ARBA" id="ARBA00023052"/>
    </source>
</evidence>
<organism evidence="5 6">
    <name type="scientific">Hibiscus sabdariffa</name>
    <name type="common">roselle</name>
    <dbReference type="NCBI Taxonomy" id="183260"/>
    <lineage>
        <taxon>Eukaryota</taxon>
        <taxon>Viridiplantae</taxon>
        <taxon>Streptophyta</taxon>
        <taxon>Embryophyta</taxon>
        <taxon>Tracheophyta</taxon>
        <taxon>Spermatophyta</taxon>
        <taxon>Magnoliopsida</taxon>
        <taxon>eudicotyledons</taxon>
        <taxon>Gunneridae</taxon>
        <taxon>Pentapetalae</taxon>
        <taxon>rosids</taxon>
        <taxon>malvids</taxon>
        <taxon>Malvales</taxon>
        <taxon>Malvaceae</taxon>
        <taxon>Malvoideae</taxon>
        <taxon>Hibiscus</taxon>
    </lineage>
</organism>
<protein>
    <recommendedName>
        <fullName evidence="4">Pyruvate dehydrogenase E1 component subunit beta</fullName>
        <ecNumber evidence="4">1.2.4.1</ecNumber>
    </recommendedName>
</protein>
<dbReference type="InterPro" id="IPR027110">
    <property type="entry name" value="PDHB_mito-type"/>
</dbReference>
<keyword evidence="3 4" id="KW-0786">Thiamine pyrophosphate</keyword>
<comment type="function">
    <text evidence="4">The pyruvate dehydrogenase complex catalyzes the overall conversion of pyruvate to acetyl-CoA and CO2.</text>
</comment>
<evidence type="ECO:0000256" key="2">
    <source>
        <dbReference type="ARBA" id="ARBA00023002"/>
    </source>
</evidence>
<name>A0ABR2EC65_9ROSI</name>
<keyword evidence="6" id="KW-1185">Reference proteome</keyword>
<dbReference type="EMBL" id="JBBPBM010000016">
    <property type="protein sequence ID" value="KAK8557701.1"/>
    <property type="molecule type" value="Genomic_DNA"/>
</dbReference>
<keyword evidence="2 4" id="KW-0560">Oxidoreductase</keyword>
<accession>A0ABR2EC65</accession>
<evidence type="ECO:0000256" key="1">
    <source>
        <dbReference type="ARBA" id="ARBA00001964"/>
    </source>
</evidence>
<sequence>MFQSEQVWYEYKEWHDICYNALRSKINSLDISINKLKIKDENEIKVSLVLQTKHVEKLHEIVNALFKSYGHEENKQNEQYADQFNKKSIVTMFDLETIKKIKERSQAIKDKNAIHHFSPKVKDAACYASYPLKVLTPYSSKDARGLLKVSITDPNPNILLENDLLHDKSFFVSDEVLYSNFHLPTGKAKIEKVGMGVTTKPFSKIGGHAFKVERCVQNHPNLLLIDIFGTCVVSYQHGCLFETAIDIAAVTTFLLDVFPLINSSSGESSMVREVDVVISDENGKLISDKNLEHMIIDGIDSHLFLQFTKWLLRVISTTRGSPYEIPDVKEMINVVVACVFLPVTLNTLFIERSMIVQGYRTEFVLLIGRLDTFFTFDPENIMGSVGDSRFGVASRVVSHQVQWSQAIVGEVGAQVQWSQAIVGEVGAQVQWSQAIVGETTRGAGKFSSSQPDNNR</sequence>
<proteinExistence type="predicted"/>
<comment type="caution">
    <text evidence="5">The sequence shown here is derived from an EMBL/GenBank/DDBJ whole genome shotgun (WGS) entry which is preliminary data.</text>
</comment>
<dbReference type="EC" id="1.2.4.1" evidence="4"/>
<comment type="cofactor">
    <cofactor evidence="1 4">
        <name>thiamine diphosphate</name>
        <dbReference type="ChEBI" id="CHEBI:58937"/>
    </cofactor>
</comment>
<dbReference type="Proteomes" id="UP001472677">
    <property type="component" value="Unassembled WGS sequence"/>
</dbReference>